<dbReference type="InterPro" id="IPR000030">
    <property type="entry name" value="PPE_dom"/>
</dbReference>
<evidence type="ECO:0000313" key="4">
    <source>
        <dbReference type="EMBL" id="MEY8014637.1"/>
    </source>
</evidence>
<dbReference type="Pfam" id="PF12484">
    <property type="entry name" value="PPE-SVP"/>
    <property type="match status" value="1"/>
</dbReference>
<sequence length="400" mass="39454">MDFGMLPPEVNSARMYAGPGSSPLLTAAAAWDGLAAELRVTAASYDSAISGLMGSWTGPASASMVAAAAPYVAWMNTTAVQSEQTAAQARSAAAAYEAAFAMTVPPPVVAANRSLVASLIATNFLGQNTPAIAAAEAQYGEMWAQDAAAMYGYAASSATATRLTLFQAPQQIGNPAGLVSQAAAAHAATTAAAANTPTTLQEAMTALPQTLQGLASPLSSASSLPSTSTLTSMFNTSMNSLKTVLYPASIVSMMPMRGLSMANMSKSLMSSVGAAAKALPAAGAALSHGVGSGALGSLGTVNLGLGGSPGAVSAGLGRAATVGALSVPQAWSPAQIANPFAAGLPGVGFGSLPSEAAASMGLPPMTPITNMATQGMHGVFTAAPRYGFRPAVLARPPAAG</sequence>
<evidence type="ECO:0000259" key="2">
    <source>
        <dbReference type="Pfam" id="PF00823"/>
    </source>
</evidence>
<proteinExistence type="inferred from homology"/>
<reference evidence="4 5" key="1">
    <citation type="submission" date="2024-08" db="EMBL/GenBank/DDBJ databases">
        <title>Mycobacterium servetensis sp. nov., a novel rapid-growing mycobacterial species recovered from a human patient in Zaragoza, Spain.</title>
        <authorList>
            <person name="Tristancho-Baro A.I."/>
            <person name="Buenestado-Serrano S."/>
            <person name="Garcia De Viedma D."/>
            <person name="Milagro-Beamonte A."/>
            <person name="Burillo N."/>
            <person name="Sanz S."/>
            <person name="Lopez-Calleja A.I."/>
            <person name="Penas-Utrilla D."/>
            <person name="Guardingo M."/>
            <person name="Garcia M.J."/>
            <person name="Vinuelas-Bayon J."/>
        </authorList>
    </citation>
    <scope>NUCLEOTIDE SEQUENCE [LARGE SCALE GENOMIC DNA]</scope>
    <source>
        <strain evidence="5">HUMS_12744610</strain>
    </source>
</reference>
<organism evidence="4 5">
    <name type="scientific">Mycobacterium servetii</name>
    <dbReference type="NCBI Taxonomy" id="3237418"/>
    <lineage>
        <taxon>Bacteria</taxon>
        <taxon>Bacillati</taxon>
        <taxon>Actinomycetota</taxon>
        <taxon>Actinomycetes</taxon>
        <taxon>Mycobacteriales</taxon>
        <taxon>Mycobacteriaceae</taxon>
        <taxon>Mycobacterium</taxon>
    </lineage>
</organism>
<dbReference type="Pfam" id="PF00823">
    <property type="entry name" value="PPE"/>
    <property type="match status" value="1"/>
</dbReference>
<gene>
    <name evidence="4" type="ORF">AB8998_06250</name>
</gene>
<dbReference type="RefSeq" id="WP_369737083.1">
    <property type="nucleotide sequence ID" value="NZ_JBGEDP010000001.1"/>
</dbReference>
<evidence type="ECO:0000313" key="5">
    <source>
        <dbReference type="Proteomes" id="UP001564760"/>
    </source>
</evidence>
<dbReference type="EMBL" id="JBGEDP010000001">
    <property type="protein sequence ID" value="MEY8014637.1"/>
    <property type="molecule type" value="Genomic_DNA"/>
</dbReference>
<comment type="caution">
    <text evidence="4">The sequence shown here is derived from an EMBL/GenBank/DDBJ whole genome shotgun (WGS) entry which is preliminary data.</text>
</comment>
<dbReference type="Proteomes" id="UP001564760">
    <property type="component" value="Unassembled WGS sequence"/>
</dbReference>
<protein>
    <submittedName>
        <fullName evidence="4">PPE family protein</fullName>
    </submittedName>
</protein>
<evidence type="ECO:0000259" key="3">
    <source>
        <dbReference type="Pfam" id="PF12484"/>
    </source>
</evidence>
<accession>A0ABV4BYK4</accession>
<comment type="similarity">
    <text evidence="1">Belongs to the mycobacterial PPE family.</text>
</comment>
<keyword evidence="5" id="KW-1185">Reference proteome</keyword>
<dbReference type="InterPro" id="IPR038332">
    <property type="entry name" value="PPE_sf"/>
</dbReference>
<dbReference type="PANTHER" id="PTHR46766">
    <property type="entry name" value="GLUTAMINE-RICH PROTEIN 2"/>
    <property type="match status" value="1"/>
</dbReference>
<feature type="domain" description="PPE family C-terminal" evidence="3">
    <location>
        <begin position="313"/>
        <end position="396"/>
    </location>
</feature>
<dbReference type="Gene3D" id="1.20.1260.20">
    <property type="entry name" value="PPE superfamily"/>
    <property type="match status" value="1"/>
</dbReference>
<feature type="domain" description="PPE" evidence="2">
    <location>
        <begin position="2"/>
        <end position="164"/>
    </location>
</feature>
<evidence type="ECO:0000256" key="1">
    <source>
        <dbReference type="ARBA" id="ARBA00010652"/>
    </source>
</evidence>
<dbReference type="InterPro" id="IPR022171">
    <property type="entry name" value="PPE_C"/>
</dbReference>
<dbReference type="SUPFAM" id="SSF140459">
    <property type="entry name" value="PE/PPE dimer-like"/>
    <property type="match status" value="1"/>
</dbReference>
<name>A0ABV4BYK4_9MYCO</name>
<dbReference type="PANTHER" id="PTHR46766:SF1">
    <property type="entry name" value="GLUTAMINE-RICH PROTEIN 2"/>
    <property type="match status" value="1"/>
</dbReference>